<evidence type="ECO:0000256" key="1">
    <source>
        <dbReference type="ARBA" id="ARBA00022603"/>
    </source>
</evidence>
<dbReference type="PANTHER" id="PTHR43712">
    <property type="entry name" value="PUTATIVE (AFU_ORTHOLOGUE AFUA_4G14580)-RELATED"/>
    <property type="match status" value="1"/>
</dbReference>
<dbReference type="CDD" id="cd02440">
    <property type="entry name" value="AdoMet_MTases"/>
    <property type="match status" value="1"/>
</dbReference>
<organism evidence="6 7">
    <name type="scientific">Kribbella albertanoniae</name>
    <dbReference type="NCBI Taxonomy" id="1266829"/>
    <lineage>
        <taxon>Bacteria</taxon>
        <taxon>Bacillati</taxon>
        <taxon>Actinomycetota</taxon>
        <taxon>Actinomycetes</taxon>
        <taxon>Propionibacteriales</taxon>
        <taxon>Kribbellaceae</taxon>
        <taxon>Kribbella</taxon>
    </lineage>
</organism>
<dbReference type="EMBL" id="SMKA01000006">
    <property type="protein sequence ID" value="TDC34655.1"/>
    <property type="molecule type" value="Genomic_DNA"/>
</dbReference>
<dbReference type="InterPro" id="IPR016461">
    <property type="entry name" value="COMT-like"/>
</dbReference>
<gene>
    <name evidence="6" type="ORF">E1261_03265</name>
</gene>
<feature type="domain" description="O-methyltransferase C-terminal" evidence="5">
    <location>
        <begin position="174"/>
        <end position="320"/>
    </location>
</feature>
<protein>
    <submittedName>
        <fullName evidence="6">ArsR family transcriptional regulator</fullName>
    </submittedName>
</protein>
<evidence type="ECO:0000313" key="6">
    <source>
        <dbReference type="EMBL" id="TDC34655.1"/>
    </source>
</evidence>
<feature type="active site" description="Proton acceptor" evidence="4">
    <location>
        <position position="249"/>
    </location>
</feature>
<dbReference type="SUPFAM" id="SSF53335">
    <property type="entry name" value="S-adenosyl-L-methionine-dependent methyltransferases"/>
    <property type="match status" value="1"/>
</dbReference>
<accession>A0A4V2XSR5</accession>
<dbReference type="GO" id="GO:0008171">
    <property type="term" value="F:O-methyltransferase activity"/>
    <property type="evidence" value="ECO:0007669"/>
    <property type="project" value="InterPro"/>
</dbReference>
<dbReference type="Gene3D" id="3.40.50.150">
    <property type="entry name" value="Vaccinia Virus protein VP39"/>
    <property type="match status" value="1"/>
</dbReference>
<keyword evidence="2" id="KW-0808">Transferase</keyword>
<keyword evidence="3" id="KW-0949">S-adenosyl-L-methionine</keyword>
<dbReference type="PANTHER" id="PTHR43712:SF2">
    <property type="entry name" value="O-METHYLTRANSFERASE CICE"/>
    <property type="match status" value="1"/>
</dbReference>
<dbReference type="InterPro" id="IPR036390">
    <property type="entry name" value="WH_DNA-bd_sf"/>
</dbReference>
<dbReference type="Gene3D" id="1.10.10.10">
    <property type="entry name" value="Winged helix-like DNA-binding domain superfamily/Winged helix DNA-binding domain"/>
    <property type="match status" value="1"/>
</dbReference>
<comment type="caution">
    <text evidence="6">The sequence shown here is derived from an EMBL/GenBank/DDBJ whole genome shotgun (WGS) entry which is preliminary data.</text>
</comment>
<keyword evidence="1" id="KW-0489">Methyltransferase</keyword>
<name>A0A4V2XSR5_9ACTN</name>
<proteinExistence type="predicted"/>
<dbReference type="OrthoDB" id="9801363at2"/>
<dbReference type="InterPro" id="IPR029063">
    <property type="entry name" value="SAM-dependent_MTases_sf"/>
</dbReference>
<dbReference type="GO" id="GO:0032259">
    <property type="term" value="P:methylation"/>
    <property type="evidence" value="ECO:0007669"/>
    <property type="project" value="UniProtKB-KW"/>
</dbReference>
<reference evidence="6 7" key="1">
    <citation type="submission" date="2019-03" db="EMBL/GenBank/DDBJ databases">
        <title>Draft genome sequences of novel Actinobacteria.</title>
        <authorList>
            <person name="Sahin N."/>
            <person name="Ay H."/>
            <person name="Saygin H."/>
        </authorList>
    </citation>
    <scope>NUCLEOTIDE SEQUENCE [LARGE SCALE GENOMIC DNA]</scope>
    <source>
        <strain evidence="6 7">JCM 30547</strain>
    </source>
</reference>
<dbReference type="Proteomes" id="UP000295075">
    <property type="component" value="Unassembled WGS sequence"/>
</dbReference>
<dbReference type="RefSeq" id="WP_132401561.1">
    <property type="nucleotide sequence ID" value="NZ_SMKA01000006.1"/>
</dbReference>
<dbReference type="InterPro" id="IPR001077">
    <property type="entry name" value="COMT_C"/>
</dbReference>
<dbReference type="PROSITE" id="PS51683">
    <property type="entry name" value="SAM_OMT_II"/>
    <property type="match status" value="1"/>
</dbReference>
<keyword evidence="7" id="KW-1185">Reference proteome</keyword>
<dbReference type="Pfam" id="PF00891">
    <property type="entry name" value="Methyltransf_2"/>
    <property type="match status" value="1"/>
</dbReference>
<sequence length="340" mass="37261">MTPRALMSLLFNGTKAIDVLQTALDLGLLDALEPGPVRLGDLSERFELVPLRLYKLLDCLECIGLVERVSQTPGELCDVGYRAIAGTRLAALEVLGPTSIERDRDRYPWASLHGRLAETLRGDFSMPGEAFSWPPADETQVTAFERSMAAGLGPFIETFQANAERLWRDRGNLRLLDVGGGDGTLAARLLPGAPGVMIDVYNLPAVQPLVNKVRDEHDCADRLGFVGGDFLAEPLPTAYDAMSFVRVLHDWPAPVALTLLQKTFDALDTGGRVMICEEFRNADRLAKQFFWSYFLIGVDSCSSMLRDVEQYADMLMAVGFADIEVLPGPVEIIVATKPSA</sequence>
<evidence type="ECO:0000313" key="7">
    <source>
        <dbReference type="Proteomes" id="UP000295075"/>
    </source>
</evidence>
<evidence type="ECO:0000256" key="4">
    <source>
        <dbReference type="PIRSR" id="PIRSR005739-1"/>
    </source>
</evidence>
<dbReference type="AlphaFoldDB" id="A0A4V2XSR5"/>
<evidence type="ECO:0000256" key="3">
    <source>
        <dbReference type="ARBA" id="ARBA00022691"/>
    </source>
</evidence>
<dbReference type="SUPFAM" id="SSF46785">
    <property type="entry name" value="Winged helix' DNA-binding domain"/>
    <property type="match status" value="1"/>
</dbReference>
<dbReference type="InterPro" id="IPR036388">
    <property type="entry name" value="WH-like_DNA-bd_sf"/>
</dbReference>
<evidence type="ECO:0000259" key="5">
    <source>
        <dbReference type="Pfam" id="PF00891"/>
    </source>
</evidence>
<evidence type="ECO:0000256" key="2">
    <source>
        <dbReference type="ARBA" id="ARBA00022679"/>
    </source>
</evidence>